<dbReference type="EMBL" id="LGTQ01000012">
    <property type="protein sequence ID" value="KPM47152.1"/>
    <property type="molecule type" value="Genomic_DNA"/>
</dbReference>
<feature type="transmembrane region" description="Helical" evidence="5">
    <location>
        <begin position="183"/>
        <end position="200"/>
    </location>
</feature>
<feature type="transmembrane region" description="Helical" evidence="5">
    <location>
        <begin position="161"/>
        <end position="177"/>
    </location>
</feature>
<organism evidence="6 7">
    <name type="scientific">Jiulongibacter sediminis</name>
    <dbReference type="NCBI Taxonomy" id="1605367"/>
    <lineage>
        <taxon>Bacteria</taxon>
        <taxon>Pseudomonadati</taxon>
        <taxon>Bacteroidota</taxon>
        <taxon>Cytophagia</taxon>
        <taxon>Cytophagales</taxon>
        <taxon>Leadbetterellaceae</taxon>
        <taxon>Jiulongibacter</taxon>
    </lineage>
</organism>
<dbReference type="Proteomes" id="UP000050454">
    <property type="component" value="Unassembled WGS sequence"/>
</dbReference>
<dbReference type="Gene3D" id="1.20.120.1630">
    <property type="match status" value="1"/>
</dbReference>
<name>A0A0P7BZQ7_9BACT</name>
<keyword evidence="4 5" id="KW-0472">Membrane</keyword>
<keyword evidence="7" id="KW-1185">Reference proteome</keyword>
<evidence type="ECO:0000256" key="2">
    <source>
        <dbReference type="ARBA" id="ARBA00022692"/>
    </source>
</evidence>
<evidence type="ECO:0000256" key="4">
    <source>
        <dbReference type="ARBA" id="ARBA00023136"/>
    </source>
</evidence>
<sequence>MFKGPGNSGAFLLSISKINTELKSGKGCSFLMQLFSPSTLIVFFSWLAYGLLHSLIASTIIKNNLRPRIEPEGINYRLLYVIIAVLSPIPIVWFQLNSESPPVWENYREIRLFGGFMAGIGLALLRQAFSVYDTSLFLGLSRAEENSESFKTSGLLQYVRHPLYTATLMIFWGWFLFSNSYHNLAFCLANTLYILLGIQWEEKKLIRQFGEEYLEYRKKTPMLFPKKFNFS</sequence>
<evidence type="ECO:0008006" key="8">
    <source>
        <dbReference type="Google" id="ProtNLM"/>
    </source>
</evidence>
<protein>
    <recommendedName>
        <fullName evidence="8">Methanethiol S-methyltransferase</fullName>
    </recommendedName>
</protein>
<keyword evidence="3 5" id="KW-1133">Transmembrane helix</keyword>
<feature type="transmembrane region" description="Helical" evidence="5">
    <location>
        <begin position="116"/>
        <end position="140"/>
    </location>
</feature>
<comment type="caution">
    <text evidence="6">The sequence shown here is derived from an EMBL/GenBank/DDBJ whole genome shotgun (WGS) entry which is preliminary data.</text>
</comment>
<dbReference type="GO" id="GO:0012505">
    <property type="term" value="C:endomembrane system"/>
    <property type="evidence" value="ECO:0007669"/>
    <property type="project" value="UniProtKB-SubCell"/>
</dbReference>
<proteinExistence type="predicted"/>
<keyword evidence="2 5" id="KW-0812">Transmembrane</keyword>
<feature type="transmembrane region" description="Helical" evidence="5">
    <location>
        <begin position="39"/>
        <end position="57"/>
    </location>
</feature>
<comment type="subcellular location">
    <subcellularLocation>
        <location evidence="1">Endomembrane system</location>
        <topology evidence="1">Multi-pass membrane protein</topology>
    </subcellularLocation>
</comment>
<evidence type="ECO:0000313" key="6">
    <source>
        <dbReference type="EMBL" id="KPM47152.1"/>
    </source>
</evidence>
<accession>A0A0P7BZQ7</accession>
<dbReference type="PANTHER" id="PTHR43847">
    <property type="entry name" value="BLL3993 PROTEIN"/>
    <property type="match status" value="1"/>
</dbReference>
<dbReference type="InterPro" id="IPR052527">
    <property type="entry name" value="Metal_cation-efflux_comp"/>
</dbReference>
<dbReference type="PANTHER" id="PTHR43847:SF1">
    <property type="entry name" value="BLL3993 PROTEIN"/>
    <property type="match status" value="1"/>
</dbReference>
<feature type="transmembrane region" description="Helical" evidence="5">
    <location>
        <begin position="78"/>
        <end position="96"/>
    </location>
</feature>
<dbReference type="OrthoDB" id="9809773at2"/>
<evidence type="ECO:0000256" key="3">
    <source>
        <dbReference type="ARBA" id="ARBA00022989"/>
    </source>
</evidence>
<gene>
    <name evidence="6" type="ORF">AFM12_15145</name>
</gene>
<reference evidence="6 7" key="1">
    <citation type="submission" date="2015-07" db="EMBL/GenBank/DDBJ databases">
        <title>The draft genome sequence of Leadbetterella sp. JN14-9.</title>
        <authorList>
            <person name="Liu Y."/>
            <person name="Du J."/>
            <person name="Shao Z."/>
        </authorList>
    </citation>
    <scope>NUCLEOTIDE SEQUENCE [LARGE SCALE GENOMIC DNA]</scope>
    <source>
        <strain evidence="6 7">JN14-9</strain>
    </source>
</reference>
<evidence type="ECO:0000256" key="5">
    <source>
        <dbReference type="SAM" id="Phobius"/>
    </source>
</evidence>
<dbReference type="AlphaFoldDB" id="A0A0P7BZQ7"/>
<dbReference type="InterPro" id="IPR007318">
    <property type="entry name" value="Phopholipid_MeTrfase"/>
</dbReference>
<dbReference type="STRING" id="1605367.AFM12_15145"/>
<dbReference type="Pfam" id="PF04191">
    <property type="entry name" value="PEMT"/>
    <property type="match status" value="1"/>
</dbReference>
<dbReference type="RefSeq" id="WP_055149753.1">
    <property type="nucleotide sequence ID" value="NZ_JXSZ01000012.1"/>
</dbReference>
<evidence type="ECO:0000313" key="7">
    <source>
        <dbReference type="Proteomes" id="UP000050454"/>
    </source>
</evidence>
<evidence type="ECO:0000256" key="1">
    <source>
        <dbReference type="ARBA" id="ARBA00004127"/>
    </source>
</evidence>